<dbReference type="EMBL" id="JARKIB010000034">
    <property type="protein sequence ID" value="KAJ7761728.1"/>
    <property type="molecule type" value="Genomic_DNA"/>
</dbReference>
<accession>A0AAD7JE44</accession>
<name>A0AAD7JE44_9AGAR</name>
<feature type="compositionally biased region" description="Gly residues" evidence="2">
    <location>
        <begin position="16"/>
        <end position="36"/>
    </location>
</feature>
<dbReference type="SUPFAM" id="SSF50978">
    <property type="entry name" value="WD40 repeat-like"/>
    <property type="match status" value="1"/>
</dbReference>
<dbReference type="InterPro" id="IPR001680">
    <property type="entry name" value="WD40_rpt"/>
</dbReference>
<dbReference type="PANTHER" id="PTHR10039">
    <property type="entry name" value="AMELOGENIN"/>
    <property type="match status" value="1"/>
</dbReference>
<organism evidence="4 5">
    <name type="scientific">Mycena metata</name>
    <dbReference type="NCBI Taxonomy" id="1033252"/>
    <lineage>
        <taxon>Eukaryota</taxon>
        <taxon>Fungi</taxon>
        <taxon>Dikarya</taxon>
        <taxon>Basidiomycota</taxon>
        <taxon>Agaricomycotina</taxon>
        <taxon>Agaricomycetes</taxon>
        <taxon>Agaricomycetidae</taxon>
        <taxon>Agaricales</taxon>
        <taxon>Marasmiineae</taxon>
        <taxon>Mycenaceae</taxon>
        <taxon>Mycena</taxon>
    </lineage>
</organism>
<evidence type="ECO:0000259" key="3">
    <source>
        <dbReference type="Pfam" id="PF24883"/>
    </source>
</evidence>
<keyword evidence="1" id="KW-0677">Repeat</keyword>
<keyword evidence="5" id="KW-1185">Reference proteome</keyword>
<comment type="caution">
    <text evidence="4">The sequence shown here is derived from an EMBL/GenBank/DDBJ whole genome shotgun (WGS) entry which is preliminary data.</text>
</comment>
<evidence type="ECO:0000313" key="5">
    <source>
        <dbReference type="Proteomes" id="UP001215598"/>
    </source>
</evidence>
<feature type="domain" description="Nephrocystin 3-like N-terminal" evidence="3">
    <location>
        <begin position="79"/>
        <end position="241"/>
    </location>
</feature>
<evidence type="ECO:0000256" key="1">
    <source>
        <dbReference type="ARBA" id="ARBA00022737"/>
    </source>
</evidence>
<proteinExistence type="predicted"/>
<dbReference type="Pfam" id="PF24883">
    <property type="entry name" value="NPHP3_N"/>
    <property type="match status" value="1"/>
</dbReference>
<dbReference type="PANTHER" id="PTHR10039:SF16">
    <property type="entry name" value="GPI INOSITOL-DEACYLASE"/>
    <property type="match status" value="1"/>
</dbReference>
<sequence>MSGNTVNHYHYQTIHGGTGGTGGDGGHEGGAGGPGEGPTVNFINNSDTIEAVANKLERWLGAPDMRQKQHDTEKLQMQGTGQWFLESAQFMEWQENPGVLWIEGICVGKSVLSSMVIDKLFEDRRSKSCPPAVAFFYFGFGNEDTQSVEIALHRILLQLSAYSPQPYVTLDSHYKFVEGQKLPSCQDLHNMLWTLLQALGRTYVVLDALDECDGHDFPQLVQLVLSLQAWKDTPLHLFITSQTRELFTRHFGNVSRIALEVNTTQRDIEFFVTTELNTNPELEIWKHHAEKITPQIVSKSNGMFRLAACLLTELSQEVLQGQLDVILENLPHDLFGVYDRFMLRVWERDGDHNHVKAMLCWMLFSRERLTVAQLGDAISFDFSTPEYGYKPDRRENSVAAISRWSAGLISFNSDSVTLAHGSVRDYLLSKHFKGKFTDLSDDLSHALLFRTCMNYLLYFRDQELNKKTLESYPLASYASTQWYHHILHSNDRKGLLPLERLVLTSRVMHKFPTVDFHTVSQRLAVATAGGAIVMYDLKTMNRLYILEGHMKGITVCTFSTDGRRLVTLSLEESVVMVWKVGASFWSFFNPAAPQQGHDGPGPFKTMTFDMGDEGKMTAAESLDLVRVEWIADRAMRLQIRESRWTFST</sequence>
<dbReference type="AlphaFoldDB" id="A0AAD7JE44"/>
<feature type="region of interest" description="Disordered" evidence="2">
    <location>
        <begin position="13"/>
        <end position="36"/>
    </location>
</feature>
<dbReference type="Gene3D" id="2.130.10.10">
    <property type="entry name" value="YVTN repeat-like/Quinoprotein amine dehydrogenase"/>
    <property type="match status" value="1"/>
</dbReference>
<protein>
    <recommendedName>
        <fullName evidence="3">Nephrocystin 3-like N-terminal domain-containing protein</fullName>
    </recommendedName>
</protein>
<dbReference type="InterPro" id="IPR056884">
    <property type="entry name" value="NPHP3-like_N"/>
</dbReference>
<dbReference type="InterPro" id="IPR027417">
    <property type="entry name" value="P-loop_NTPase"/>
</dbReference>
<dbReference type="Gene3D" id="3.40.50.300">
    <property type="entry name" value="P-loop containing nucleotide triphosphate hydrolases"/>
    <property type="match status" value="1"/>
</dbReference>
<dbReference type="InterPro" id="IPR015943">
    <property type="entry name" value="WD40/YVTN_repeat-like_dom_sf"/>
</dbReference>
<reference evidence="4" key="1">
    <citation type="submission" date="2023-03" db="EMBL/GenBank/DDBJ databases">
        <title>Massive genome expansion in bonnet fungi (Mycena s.s.) driven by repeated elements and novel gene families across ecological guilds.</title>
        <authorList>
            <consortium name="Lawrence Berkeley National Laboratory"/>
            <person name="Harder C.B."/>
            <person name="Miyauchi S."/>
            <person name="Viragh M."/>
            <person name="Kuo A."/>
            <person name="Thoen E."/>
            <person name="Andreopoulos B."/>
            <person name="Lu D."/>
            <person name="Skrede I."/>
            <person name="Drula E."/>
            <person name="Henrissat B."/>
            <person name="Morin E."/>
            <person name="Kohler A."/>
            <person name="Barry K."/>
            <person name="LaButti K."/>
            <person name="Morin E."/>
            <person name="Salamov A."/>
            <person name="Lipzen A."/>
            <person name="Mereny Z."/>
            <person name="Hegedus B."/>
            <person name="Baldrian P."/>
            <person name="Stursova M."/>
            <person name="Weitz H."/>
            <person name="Taylor A."/>
            <person name="Grigoriev I.V."/>
            <person name="Nagy L.G."/>
            <person name="Martin F."/>
            <person name="Kauserud H."/>
        </authorList>
    </citation>
    <scope>NUCLEOTIDE SEQUENCE</scope>
    <source>
        <strain evidence="4">CBHHK182m</strain>
    </source>
</reference>
<dbReference type="SMART" id="SM00320">
    <property type="entry name" value="WD40"/>
    <property type="match status" value="2"/>
</dbReference>
<dbReference type="Proteomes" id="UP001215598">
    <property type="component" value="Unassembled WGS sequence"/>
</dbReference>
<dbReference type="InterPro" id="IPR036322">
    <property type="entry name" value="WD40_repeat_dom_sf"/>
</dbReference>
<evidence type="ECO:0000313" key="4">
    <source>
        <dbReference type="EMBL" id="KAJ7761728.1"/>
    </source>
</evidence>
<evidence type="ECO:0000256" key="2">
    <source>
        <dbReference type="SAM" id="MobiDB-lite"/>
    </source>
</evidence>
<gene>
    <name evidence="4" type="ORF">B0H16DRAFT_1719365</name>
</gene>